<evidence type="ECO:0000313" key="3">
    <source>
        <dbReference type="Proteomes" id="UP000298468"/>
    </source>
</evidence>
<reference evidence="2 3" key="1">
    <citation type="submission" date="2019-03" db="EMBL/GenBank/DDBJ databases">
        <title>Genomics of glacier-inhabiting Cryobacterium strains.</title>
        <authorList>
            <person name="Liu Q."/>
            <person name="Xin Y.-H."/>
        </authorList>
    </citation>
    <scope>NUCLEOTIDE SEQUENCE [LARGE SCALE GENOMIC DNA]</scope>
    <source>
        <strain evidence="2 3">Sr59</strain>
    </source>
</reference>
<dbReference type="InterPro" id="IPR006059">
    <property type="entry name" value="SBP"/>
</dbReference>
<dbReference type="PROSITE" id="PS51257">
    <property type="entry name" value="PROKAR_LIPOPROTEIN"/>
    <property type="match status" value="1"/>
</dbReference>
<organism evidence="2 3">
    <name type="scientific">Cryobacterium lactosi</name>
    <dbReference type="NCBI Taxonomy" id="1259202"/>
    <lineage>
        <taxon>Bacteria</taxon>
        <taxon>Bacillati</taxon>
        <taxon>Actinomycetota</taxon>
        <taxon>Actinomycetes</taxon>
        <taxon>Micrococcales</taxon>
        <taxon>Microbacteriaceae</taxon>
        <taxon>Cryobacterium</taxon>
    </lineage>
</organism>
<dbReference type="PANTHER" id="PTHR43649:SF12">
    <property type="entry name" value="DIACETYLCHITOBIOSE BINDING PROTEIN DASA"/>
    <property type="match status" value="1"/>
</dbReference>
<dbReference type="Pfam" id="PF13416">
    <property type="entry name" value="SBP_bac_8"/>
    <property type="match status" value="1"/>
</dbReference>
<dbReference type="CDD" id="cd13585">
    <property type="entry name" value="PBP2_TMBP_like"/>
    <property type="match status" value="1"/>
</dbReference>
<dbReference type="EMBL" id="SOHM01000031">
    <property type="protein sequence ID" value="TFD87080.1"/>
    <property type="molecule type" value="Genomic_DNA"/>
</dbReference>
<keyword evidence="1" id="KW-0732">Signal</keyword>
<sequence>MRSAKMLTAVGLLAGTSLLLAGCASSTPAAEPKNVELRMTVWTANEDQLALFDDIADQYIAEHPEVKSITFEPLPFEDYTTTLTTQVAGGKAPDLAWILENAALDFVDSGALAPIQDTLEKTDGYEFDDLSDAATALWQKDGELIAYPFSTSPFVMFANDDLLRAAGQPTAAELQAAGKWNWEGISEVGAAVNAATGKAGFVVRDFDYTSWDNLASVWMGWGAEPWGDDGASCEFDSPEMVDAFTFLHEAAFDKKSMPGPGTTADFFAGESAFTVTQISRASVLPDSGFAWDLLPLPEGPEGEYSMVGQAGIGVMATGKNAPVAADFLAFFSNPENSKKLAQWFPPARTSQLSTETLAAANPVLSADQIENVVIPGIETGVVRPGHTDSAKVGQTVRAALDAIWTPDADIEESLIGVCDAVEPLLGK</sequence>
<feature type="chain" id="PRO_5020896931" evidence="1">
    <location>
        <begin position="30"/>
        <end position="427"/>
    </location>
</feature>
<protein>
    <submittedName>
        <fullName evidence="2">Sugar ABC transporter substrate-binding protein</fullName>
    </submittedName>
</protein>
<keyword evidence="3" id="KW-1185">Reference proteome</keyword>
<accession>A0A4V3IWT9</accession>
<feature type="signal peptide" evidence="1">
    <location>
        <begin position="1"/>
        <end position="29"/>
    </location>
</feature>
<name>A0A4V3IWT9_9MICO</name>
<dbReference type="AlphaFoldDB" id="A0A4V3IWT9"/>
<proteinExistence type="predicted"/>
<dbReference type="PANTHER" id="PTHR43649">
    <property type="entry name" value="ARABINOSE-BINDING PROTEIN-RELATED"/>
    <property type="match status" value="1"/>
</dbReference>
<gene>
    <name evidence="2" type="ORF">E3T61_14595</name>
</gene>
<evidence type="ECO:0000256" key="1">
    <source>
        <dbReference type="SAM" id="SignalP"/>
    </source>
</evidence>
<evidence type="ECO:0000313" key="2">
    <source>
        <dbReference type="EMBL" id="TFD87080.1"/>
    </source>
</evidence>
<dbReference type="InterPro" id="IPR050490">
    <property type="entry name" value="Bact_solute-bd_prot1"/>
</dbReference>
<dbReference type="Proteomes" id="UP000298468">
    <property type="component" value="Unassembled WGS sequence"/>
</dbReference>
<dbReference type="SUPFAM" id="SSF53850">
    <property type="entry name" value="Periplasmic binding protein-like II"/>
    <property type="match status" value="1"/>
</dbReference>
<dbReference type="OrthoDB" id="3718433at2"/>
<dbReference type="Gene3D" id="3.40.190.10">
    <property type="entry name" value="Periplasmic binding protein-like II"/>
    <property type="match status" value="1"/>
</dbReference>
<comment type="caution">
    <text evidence="2">The sequence shown here is derived from an EMBL/GenBank/DDBJ whole genome shotgun (WGS) entry which is preliminary data.</text>
</comment>